<proteinExistence type="predicted"/>
<sequence>MNIRKHMKPFTSKWRGTSHVLRATCHATQESDLPIWMYQEFLPLSSSTGNYSTNQSNNNLLIQSCYLAQCEVNCHPETRGDVLPWSEITAPLVTCHLPPAICHVQHATLV</sequence>
<comment type="caution">
    <text evidence="1">The sequence shown here is derived from an EMBL/GenBank/DDBJ whole genome shotgun (WGS) entry which is preliminary data.</text>
</comment>
<name>A0A5B7IEQ8_PORTR</name>
<dbReference type="EMBL" id="VSRR010050813">
    <property type="protein sequence ID" value="MPC79318.1"/>
    <property type="molecule type" value="Genomic_DNA"/>
</dbReference>
<keyword evidence="2" id="KW-1185">Reference proteome</keyword>
<dbReference type="AlphaFoldDB" id="A0A5B7IEQ8"/>
<evidence type="ECO:0000313" key="2">
    <source>
        <dbReference type="Proteomes" id="UP000324222"/>
    </source>
</evidence>
<accession>A0A5B7IEQ8</accession>
<dbReference type="Proteomes" id="UP000324222">
    <property type="component" value="Unassembled WGS sequence"/>
</dbReference>
<gene>
    <name evidence="1" type="ORF">E2C01_073840</name>
</gene>
<reference evidence="1 2" key="1">
    <citation type="submission" date="2019-05" db="EMBL/GenBank/DDBJ databases">
        <title>Another draft genome of Portunus trituberculatus and its Hox gene families provides insights of decapod evolution.</title>
        <authorList>
            <person name="Jeong J.-H."/>
            <person name="Song I."/>
            <person name="Kim S."/>
            <person name="Choi T."/>
            <person name="Kim D."/>
            <person name="Ryu S."/>
            <person name="Kim W."/>
        </authorList>
    </citation>
    <scope>NUCLEOTIDE SEQUENCE [LARGE SCALE GENOMIC DNA]</scope>
    <source>
        <tissue evidence="1">Muscle</tissue>
    </source>
</reference>
<organism evidence="1 2">
    <name type="scientific">Portunus trituberculatus</name>
    <name type="common">Swimming crab</name>
    <name type="synonym">Neptunus trituberculatus</name>
    <dbReference type="NCBI Taxonomy" id="210409"/>
    <lineage>
        <taxon>Eukaryota</taxon>
        <taxon>Metazoa</taxon>
        <taxon>Ecdysozoa</taxon>
        <taxon>Arthropoda</taxon>
        <taxon>Crustacea</taxon>
        <taxon>Multicrustacea</taxon>
        <taxon>Malacostraca</taxon>
        <taxon>Eumalacostraca</taxon>
        <taxon>Eucarida</taxon>
        <taxon>Decapoda</taxon>
        <taxon>Pleocyemata</taxon>
        <taxon>Brachyura</taxon>
        <taxon>Eubrachyura</taxon>
        <taxon>Portunoidea</taxon>
        <taxon>Portunidae</taxon>
        <taxon>Portuninae</taxon>
        <taxon>Portunus</taxon>
    </lineage>
</organism>
<evidence type="ECO:0000313" key="1">
    <source>
        <dbReference type="EMBL" id="MPC79318.1"/>
    </source>
</evidence>
<protein>
    <submittedName>
        <fullName evidence="1">Uncharacterized protein</fullName>
    </submittedName>
</protein>